<dbReference type="InterPro" id="IPR011583">
    <property type="entry name" value="Chitinase_II/V-like_cat"/>
</dbReference>
<dbReference type="InterPro" id="IPR001579">
    <property type="entry name" value="Glyco_hydro_18_chit_AS"/>
</dbReference>
<dbReference type="SMART" id="SM00636">
    <property type="entry name" value="Glyco_18"/>
    <property type="match status" value="1"/>
</dbReference>
<dbReference type="InterPro" id="IPR050314">
    <property type="entry name" value="Glycosyl_Hydrlase_18"/>
</dbReference>
<dbReference type="Pfam" id="PF00704">
    <property type="entry name" value="Glyco_hydro_18"/>
    <property type="match status" value="1"/>
</dbReference>
<organism evidence="6 7">
    <name type="scientific">Cordylochernes scorpioides</name>
    <dbReference type="NCBI Taxonomy" id="51811"/>
    <lineage>
        <taxon>Eukaryota</taxon>
        <taxon>Metazoa</taxon>
        <taxon>Ecdysozoa</taxon>
        <taxon>Arthropoda</taxon>
        <taxon>Chelicerata</taxon>
        <taxon>Arachnida</taxon>
        <taxon>Pseudoscorpiones</taxon>
        <taxon>Cheliferoidea</taxon>
        <taxon>Chernetidae</taxon>
        <taxon>Cordylochernes</taxon>
    </lineage>
</organism>
<sequence length="234" mass="26060">MAGVTQLKTKMVLVDGSHTCHCLRMEAEKENVNKYHKKKKNGFINASKNLMAIDRADTKDTPQYKVICYVGSWAYYRPGSGKFRFEDIDPSLCTHLVYAFATMSVDGRLAAFDPYLDLKANYGLGGYEQMTSLKHTHGIRTLLAVGGWNEGSTKYSAIAANSTGRKAFARSALTALKNHDFDGLDLDWEYPGLRGGAAEDKDNFVLLLKVPSTLYPSKYSTKDILHQRELISSV</sequence>
<reference evidence="6 7" key="1">
    <citation type="submission" date="2022-01" db="EMBL/GenBank/DDBJ databases">
        <title>A chromosomal length assembly of Cordylochernes scorpioides.</title>
        <authorList>
            <person name="Zeh D."/>
            <person name="Zeh J."/>
        </authorList>
    </citation>
    <scope>NUCLEOTIDE SEQUENCE [LARGE SCALE GENOMIC DNA]</scope>
    <source>
        <strain evidence="6">IN4F17</strain>
        <tissue evidence="6">Whole Body</tissue>
    </source>
</reference>
<protein>
    <submittedName>
        <fullName evidence="6">Glyco_18</fullName>
    </submittedName>
</protein>
<dbReference type="PROSITE" id="PS51910">
    <property type="entry name" value="GH18_2"/>
    <property type="match status" value="1"/>
</dbReference>
<proteinExistence type="inferred from homology"/>
<dbReference type="PANTHER" id="PTHR11177:SF360">
    <property type="entry name" value="CHITINASE 4-RELATED"/>
    <property type="match status" value="1"/>
</dbReference>
<keyword evidence="2 3" id="KW-0326">Glycosidase</keyword>
<evidence type="ECO:0000256" key="4">
    <source>
        <dbReference type="RuleBase" id="RU004453"/>
    </source>
</evidence>
<dbReference type="EMBL" id="CP092877">
    <property type="protein sequence ID" value="UYV77923.1"/>
    <property type="molecule type" value="Genomic_DNA"/>
</dbReference>
<dbReference type="Gene3D" id="3.20.20.80">
    <property type="entry name" value="Glycosidases"/>
    <property type="match status" value="1"/>
</dbReference>
<evidence type="ECO:0000259" key="5">
    <source>
        <dbReference type="PROSITE" id="PS51910"/>
    </source>
</evidence>
<dbReference type="SUPFAM" id="SSF51445">
    <property type="entry name" value="(Trans)glycosidases"/>
    <property type="match status" value="1"/>
</dbReference>
<accession>A0ABY6LDE9</accession>
<keyword evidence="7" id="KW-1185">Reference proteome</keyword>
<comment type="similarity">
    <text evidence="4">Belongs to the glycosyl hydrolase 18 family.</text>
</comment>
<dbReference type="PROSITE" id="PS01095">
    <property type="entry name" value="GH18_1"/>
    <property type="match status" value="1"/>
</dbReference>
<keyword evidence="1 3" id="KW-0378">Hydrolase</keyword>
<evidence type="ECO:0000313" key="7">
    <source>
        <dbReference type="Proteomes" id="UP001235939"/>
    </source>
</evidence>
<evidence type="ECO:0000256" key="2">
    <source>
        <dbReference type="ARBA" id="ARBA00023295"/>
    </source>
</evidence>
<evidence type="ECO:0000256" key="1">
    <source>
        <dbReference type="ARBA" id="ARBA00022801"/>
    </source>
</evidence>
<dbReference type="PANTHER" id="PTHR11177">
    <property type="entry name" value="CHITINASE"/>
    <property type="match status" value="1"/>
</dbReference>
<name>A0ABY6LDE9_9ARAC</name>
<gene>
    <name evidence="6" type="ORF">LAZ67_15002874</name>
</gene>
<evidence type="ECO:0000256" key="3">
    <source>
        <dbReference type="RuleBase" id="RU000489"/>
    </source>
</evidence>
<dbReference type="Proteomes" id="UP001235939">
    <property type="component" value="Chromosome 15"/>
</dbReference>
<evidence type="ECO:0000313" key="6">
    <source>
        <dbReference type="EMBL" id="UYV77923.1"/>
    </source>
</evidence>
<dbReference type="InterPro" id="IPR017853">
    <property type="entry name" value="GH"/>
</dbReference>
<feature type="domain" description="GH18" evidence="5">
    <location>
        <begin position="64"/>
        <end position="234"/>
    </location>
</feature>
<dbReference type="InterPro" id="IPR001223">
    <property type="entry name" value="Glyco_hydro18_cat"/>
</dbReference>